<evidence type="ECO:0000256" key="7">
    <source>
        <dbReference type="ARBA" id="ARBA00022692"/>
    </source>
</evidence>
<keyword evidence="18" id="KW-1185">Reference proteome</keyword>
<dbReference type="GO" id="GO:0005245">
    <property type="term" value="F:voltage-gated calcium channel activity"/>
    <property type="evidence" value="ECO:0007669"/>
    <property type="project" value="InterPro"/>
</dbReference>
<dbReference type="Gramene" id="GBG92126">
    <property type="protein sequence ID" value="GBG92126"/>
    <property type="gene ID" value="CBR_g54426"/>
</dbReference>
<dbReference type="PANTHER" id="PTHR46988:SF2">
    <property type="entry name" value="TWO PORE CALCIUM CHANNEL PROTEIN 1"/>
    <property type="match status" value="1"/>
</dbReference>
<evidence type="ECO:0000256" key="11">
    <source>
        <dbReference type="ARBA" id="ARBA00022989"/>
    </source>
</evidence>
<evidence type="ECO:0000256" key="12">
    <source>
        <dbReference type="ARBA" id="ARBA00023065"/>
    </source>
</evidence>
<organism evidence="17 18">
    <name type="scientific">Chara braunii</name>
    <name type="common">Braun's stonewort</name>
    <dbReference type="NCBI Taxonomy" id="69332"/>
    <lineage>
        <taxon>Eukaryota</taxon>
        <taxon>Viridiplantae</taxon>
        <taxon>Streptophyta</taxon>
        <taxon>Charophyceae</taxon>
        <taxon>Charales</taxon>
        <taxon>Characeae</taxon>
        <taxon>Chara</taxon>
    </lineage>
</organism>
<keyword evidence="5" id="KW-0109">Calcium transport</keyword>
<comment type="subcellular location">
    <subcellularLocation>
        <location evidence="1">Membrane</location>
        <topology evidence="1">Multi-pass membrane protein</topology>
    </subcellularLocation>
</comment>
<evidence type="ECO:0000256" key="9">
    <source>
        <dbReference type="ARBA" id="ARBA00022837"/>
    </source>
</evidence>
<dbReference type="STRING" id="69332.A0A388MC37"/>
<reference evidence="17 18" key="1">
    <citation type="journal article" date="2018" name="Cell">
        <title>The Chara Genome: Secondary Complexity and Implications for Plant Terrestrialization.</title>
        <authorList>
            <person name="Nishiyama T."/>
            <person name="Sakayama H."/>
            <person name="Vries J.D."/>
            <person name="Buschmann H."/>
            <person name="Saint-Marcoux D."/>
            <person name="Ullrich K.K."/>
            <person name="Haas F.B."/>
            <person name="Vanderstraeten L."/>
            <person name="Becker D."/>
            <person name="Lang D."/>
            <person name="Vosolsobe S."/>
            <person name="Rombauts S."/>
            <person name="Wilhelmsson P.K.I."/>
            <person name="Janitza P."/>
            <person name="Kern R."/>
            <person name="Heyl A."/>
            <person name="Rumpler F."/>
            <person name="Villalobos L.I.A.C."/>
            <person name="Clay J.M."/>
            <person name="Skokan R."/>
            <person name="Toyoda A."/>
            <person name="Suzuki Y."/>
            <person name="Kagoshima H."/>
            <person name="Schijlen E."/>
            <person name="Tajeshwar N."/>
            <person name="Catarino B."/>
            <person name="Hetherington A.J."/>
            <person name="Saltykova A."/>
            <person name="Bonnot C."/>
            <person name="Breuninger H."/>
            <person name="Symeonidi A."/>
            <person name="Radhakrishnan G.V."/>
            <person name="Van Nieuwerburgh F."/>
            <person name="Deforce D."/>
            <person name="Chang C."/>
            <person name="Karol K.G."/>
            <person name="Hedrich R."/>
            <person name="Ulvskov P."/>
            <person name="Glockner G."/>
            <person name="Delwiche C.F."/>
            <person name="Petrasek J."/>
            <person name="Van de Peer Y."/>
            <person name="Friml J."/>
            <person name="Beilby M."/>
            <person name="Dolan L."/>
            <person name="Kohara Y."/>
            <person name="Sugano S."/>
            <person name="Fujiyama A."/>
            <person name="Delaux P.-M."/>
            <person name="Quint M."/>
            <person name="TheiBen G."/>
            <person name="Hagemann M."/>
            <person name="Harholt J."/>
            <person name="Dunand C."/>
            <person name="Zachgo S."/>
            <person name="Langdale J."/>
            <person name="Maumus F."/>
            <person name="Straeten D.V.D."/>
            <person name="Gould S.B."/>
            <person name="Rensing S.A."/>
        </authorList>
    </citation>
    <scope>NUCLEOTIDE SEQUENCE [LARGE SCALE GENOMIC DNA]</scope>
    <source>
        <strain evidence="17 18">S276</strain>
    </source>
</reference>
<dbReference type="Pfam" id="PF00520">
    <property type="entry name" value="Ion_trans"/>
    <property type="match status" value="1"/>
</dbReference>
<evidence type="ECO:0000256" key="15">
    <source>
        <dbReference type="SAM" id="Phobius"/>
    </source>
</evidence>
<comment type="subunit">
    <text evidence="3">Homodimer.</text>
</comment>
<feature type="transmembrane region" description="Helical" evidence="15">
    <location>
        <begin position="190"/>
        <end position="212"/>
    </location>
</feature>
<dbReference type="PROSITE" id="PS50222">
    <property type="entry name" value="EF_HAND_2"/>
    <property type="match status" value="2"/>
</dbReference>
<evidence type="ECO:0000313" key="18">
    <source>
        <dbReference type="Proteomes" id="UP000265515"/>
    </source>
</evidence>
<dbReference type="Proteomes" id="UP000265515">
    <property type="component" value="Unassembled WGS sequence"/>
</dbReference>
<proteinExistence type="inferred from homology"/>
<accession>A0A388MC37</accession>
<dbReference type="InterPro" id="IPR018247">
    <property type="entry name" value="EF_Hand_1_Ca_BS"/>
</dbReference>
<feature type="transmembrane region" description="Helical" evidence="15">
    <location>
        <begin position="250"/>
        <end position="272"/>
    </location>
</feature>
<dbReference type="OMA" id="NTIQVIC"/>
<dbReference type="OrthoDB" id="416585at2759"/>
<dbReference type="AlphaFoldDB" id="A0A388MC37"/>
<dbReference type="GO" id="GO:0034702">
    <property type="term" value="C:monoatomic ion channel complex"/>
    <property type="evidence" value="ECO:0007669"/>
    <property type="project" value="UniProtKB-KW"/>
</dbReference>
<feature type="transmembrane region" description="Helical" evidence="15">
    <location>
        <begin position="106"/>
        <end position="125"/>
    </location>
</feature>
<evidence type="ECO:0000256" key="2">
    <source>
        <dbReference type="ARBA" id="ARBA00009286"/>
    </source>
</evidence>
<dbReference type="InterPro" id="IPR044581">
    <property type="entry name" value="TPC1_plant"/>
</dbReference>
<keyword evidence="12" id="KW-0406">Ion transport</keyword>
<dbReference type="Gene3D" id="1.10.238.10">
    <property type="entry name" value="EF-hand"/>
    <property type="match status" value="1"/>
</dbReference>
<keyword evidence="9" id="KW-0106">Calcium</keyword>
<feature type="transmembrane region" description="Helical" evidence="15">
    <location>
        <begin position="145"/>
        <end position="169"/>
    </location>
</feature>
<keyword evidence="13 15" id="KW-0472">Membrane</keyword>
<dbReference type="PROSITE" id="PS00018">
    <property type="entry name" value="EF_HAND_1"/>
    <property type="match status" value="1"/>
</dbReference>
<feature type="transmembrane region" description="Helical" evidence="15">
    <location>
        <begin position="284"/>
        <end position="305"/>
    </location>
</feature>
<comment type="caution">
    <text evidence="17">The sequence shown here is derived from an EMBL/GenBank/DDBJ whole genome shotgun (WGS) entry which is preliminary data.</text>
</comment>
<dbReference type="EMBL" id="BFEA01001005">
    <property type="protein sequence ID" value="GBG92126.1"/>
    <property type="molecule type" value="Genomic_DNA"/>
</dbReference>
<keyword evidence="14" id="KW-0407">Ion channel</keyword>
<feature type="domain" description="EF-hand" evidence="16">
    <location>
        <begin position="356"/>
        <end position="391"/>
    </location>
</feature>
<evidence type="ECO:0000256" key="10">
    <source>
        <dbReference type="ARBA" id="ARBA00022882"/>
    </source>
</evidence>
<evidence type="ECO:0000256" key="13">
    <source>
        <dbReference type="ARBA" id="ARBA00023136"/>
    </source>
</evidence>
<dbReference type="Gene3D" id="1.10.287.70">
    <property type="match status" value="1"/>
</dbReference>
<protein>
    <submittedName>
        <fullName evidence="17">Two pore calcium channel protein</fullName>
    </submittedName>
</protein>
<keyword evidence="11 15" id="KW-1133">Transmembrane helix</keyword>
<evidence type="ECO:0000256" key="5">
    <source>
        <dbReference type="ARBA" id="ARBA00022568"/>
    </source>
</evidence>
<keyword evidence="7 15" id="KW-0812">Transmembrane</keyword>
<evidence type="ECO:0000256" key="8">
    <source>
        <dbReference type="ARBA" id="ARBA00022737"/>
    </source>
</evidence>
<feature type="domain" description="EF-hand" evidence="16">
    <location>
        <begin position="397"/>
        <end position="432"/>
    </location>
</feature>
<dbReference type="CDD" id="cd00051">
    <property type="entry name" value="EFh"/>
    <property type="match status" value="1"/>
</dbReference>
<dbReference type="SUPFAM" id="SSF47473">
    <property type="entry name" value="EF-hand"/>
    <property type="match status" value="1"/>
</dbReference>
<dbReference type="InterPro" id="IPR005821">
    <property type="entry name" value="Ion_trans_dom"/>
</dbReference>
<comment type="similarity">
    <text evidence="2">Belongs to the calcium channel alpha-1 subunit (TC 1.A.1.11) family. Two pore calcium channel subfamily.</text>
</comment>
<evidence type="ECO:0000256" key="1">
    <source>
        <dbReference type="ARBA" id="ARBA00004141"/>
    </source>
</evidence>
<dbReference type="GO" id="GO:0005509">
    <property type="term" value="F:calcium ion binding"/>
    <property type="evidence" value="ECO:0007669"/>
    <property type="project" value="InterPro"/>
</dbReference>
<name>A0A388MC37_CHABU</name>
<evidence type="ECO:0000256" key="3">
    <source>
        <dbReference type="ARBA" id="ARBA00011738"/>
    </source>
</evidence>
<keyword evidence="10" id="KW-0851">Voltage-gated channel</keyword>
<evidence type="ECO:0000256" key="4">
    <source>
        <dbReference type="ARBA" id="ARBA00022448"/>
    </source>
</evidence>
<dbReference type="PANTHER" id="PTHR46988">
    <property type="entry name" value="TWO PORE CALCIUM CHANNEL PROTEIN 1"/>
    <property type="match status" value="1"/>
</dbReference>
<evidence type="ECO:0000256" key="14">
    <source>
        <dbReference type="ARBA" id="ARBA00023303"/>
    </source>
</evidence>
<dbReference type="InterPro" id="IPR002048">
    <property type="entry name" value="EF_hand_dom"/>
</dbReference>
<keyword evidence="8" id="KW-0677">Repeat</keyword>
<keyword evidence="6" id="KW-0107">Calcium channel</keyword>
<keyword evidence="4" id="KW-0813">Transport</keyword>
<dbReference type="SMART" id="SM00054">
    <property type="entry name" value="EFh"/>
    <property type="match status" value="2"/>
</dbReference>
<sequence>MTNLTPTPSMFRDGRELSSPDVLEEGILRTTTSSSDMSLGEGPRLKKAQMAVMKYISVFKGNRVQRAAALVSQAVDGKGIPPELIGNPRFSHLVKAHCWLKRLKPFWNMVEIVLLLLNFLDVPAWCAGHCNLKMMREDYMAGSVPYISSVKVNTIQVICALCLSFKIYLQAIISRPTNTRIFKKYGVKMLAVFVLYLDSSLFFIGYMFPWIAGKAPNVDGSTIVRVLVVIVFHRDIRYSMVVLLKILPEFLNMGALVAIYIVFFAWMGRFIFHDSVEGPHAFSDIGNSLASMFTLILAINNPVVWTPAYKENPISCLFFITFLVIGVYLMMSLLFSVVFRGYRQRLADNLAKEVNNRRRCLDKAFRFLDLEDKGRITFEDLTKLLDVLHIYLELPHIQTDKIKFYFEVLDKDADHSIDQEEFHDFLTAIVMKFSKKYEPSWLEIQMECTNYYGQFLDVKSFVNGPYFEWMMIAVHIFNLAIIILETELDIRGSDYQVYVQFVQIALGEFCRPLQGLPTVTSVRLR</sequence>
<gene>
    <name evidence="17" type="primary">TPC</name>
    <name evidence="17" type="ORF">CBR_g54426</name>
</gene>
<dbReference type="InterPro" id="IPR011992">
    <property type="entry name" value="EF-hand-dom_pair"/>
</dbReference>
<evidence type="ECO:0000313" key="17">
    <source>
        <dbReference type="EMBL" id="GBG92126.1"/>
    </source>
</evidence>
<feature type="transmembrane region" description="Helical" evidence="15">
    <location>
        <begin position="317"/>
        <end position="339"/>
    </location>
</feature>
<evidence type="ECO:0000259" key="16">
    <source>
        <dbReference type="PROSITE" id="PS50222"/>
    </source>
</evidence>
<evidence type="ECO:0000256" key="6">
    <source>
        <dbReference type="ARBA" id="ARBA00022673"/>
    </source>
</evidence>